<comment type="catalytic activity">
    <reaction evidence="10">
        <text>a 2,3-saturated acyl-[ACP] + NADP(+) = a (2E)-enoyl-[ACP] + NADPH + H(+)</text>
        <dbReference type="Rhea" id="RHEA:22564"/>
        <dbReference type="Rhea" id="RHEA-COMP:9925"/>
        <dbReference type="Rhea" id="RHEA-COMP:9926"/>
        <dbReference type="ChEBI" id="CHEBI:15378"/>
        <dbReference type="ChEBI" id="CHEBI:57783"/>
        <dbReference type="ChEBI" id="CHEBI:58349"/>
        <dbReference type="ChEBI" id="CHEBI:78784"/>
        <dbReference type="ChEBI" id="CHEBI:78785"/>
        <dbReference type="EC" id="1.3.1.104"/>
    </reaction>
</comment>
<protein>
    <recommendedName>
        <fullName evidence="9">enoyl-[acyl-carrier-protein] reductase</fullName>
        <ecNumber evidence="9">1.3.1.104</ecNumber>
    </recommendedName>
</protein>
<dbReference type="CDD" id="cd05282">
    <property type="entry name" value="ETR_like"/>
    <property type="match status" value="1"/>
</dbReference>
<evidence type="ECO:0000256" key="9">
    <source>
        <dbReference type="ARBA" id="ARBA00038963"/>
    </source>
</evidence>
<evidence type="ECO:0000259" key="11">
    <source>
        <dbReference type="SMART" id="SM00829"/>
    </source>
</evidence>
<dbReference type="Pfam" id="PF00107">
    <property type="entry name" value="ADH_zinc_N"/>
    <property type="match status" value="1"/>
</dbReference>
<keyword evidence="2" id="KW-0444">Lipid biosynthesis</keyword>
<evidence type="ECO:0000256" key="10">
    <source>
        <dbReference type="ARBA" id="ARBA00048843"/>
    </source>
</evidence>
<dbReference type="InterPro" id="IPR013154">
    <property type="entry name" value="ADH-like_N"/>
</dbReference>
<comment type="caution">
    <text evidence="12">The sequence shown here is derived from an EMBL/GenBank/DDBJ whole genome shotgun (WGS) entry which is preliminary data.</text>
</comment>
<comment type="similarity">
    <text evidence="1">Belongs to the zinc-containing alcohol dehydrogenase family. Quinone oxidoreductase subfamily.</text>
</comment>
<keyword evidence="5" id="KW-0809">Transit peptide</keyword>
<organism evidence="12 13">
    <name type="scientific">Ideonella lacteola</name>
    <dbReference type="NCBI Taxonomy" id="2984193"/>
    <lineage>
        <taxon>Bacteria</taxon>
        <taxon>Pseudomonadati</taxon>
        <taxon>Pseudomonadota</taxon>
        <taxon>Betaproteobacteria</taxon>
        <taxon>Burkholderiales</taxon>
        <taxon>Sphaerotilaceae</taxon>
        <taxon>Ideonella</taxon>
    </lineage>
</organism>
<sequence length="333" mass="34288">MTTLLKAQYSERGPVPQDVISAVPFERPTLAAGQALVAVLAAPINPSDVLMLTGQYGQLPPLPAVGGSEGVGRVVELGPETTGPAVGQTVLLPAGSGTWATHVVVPASRLIPLPNDADPKQLAMLTVNPPTASLLLSEFADLKAGDWIIQNGANSGVGSYVVQLAKLRGLKTVNLVRRESAVESVRAQGGDVVLVDGDDLAARVQAATGGAALKLGIDAVGGQATMRMAATLAESTSIVNYGALSGEPCIVTPRELIFRDVTLKGFWLARWFRVTPPAAQRALLTELAGRIAAGQLHTPIQAAYDVAQIKEAIAAAAAGERSGKILIVPTPGA</sequence>
<dbReference type="InterPro" id="IPR013149">
    <property type="entry name" value="ADH-like_C"/>
</dbReference>
<dbReference type="RefSeq" id="WP_341428193.1">
    <property type="nucleotide sequence ID" value="NZ_JBBUTG010000021.1"/>
</dbReference>
<reference evidence="12 13" key="1">
    <citation type="submission" date="2024-04" db="EMBL/GenBank/DDBJ databases">
        <title>Novel species of the genus Ideonella isolated from streams.</title>
        <authorList>
            <person name="Lu H."/>
        </authorList>
    </citation>
    <scope>NUCLEOTIDE SEQUENCE [LARGE SCALE GENOMIC DNA]</scope>
    <source>
        <strain evidence="12 13">DXS29W</strain>
    </source>
</reference>
<evidence type="ECO:0000313" key="13">
    <source>
        <dbReference type="Proteomes" id="UP001371218"/>
    </source>
</evidence>
<evidence type="ECO:0000256" key="8">
    <source>
        <dbReference type="ARBA" id="ARBA00023160"/>
    </source>
</evidence>
<gene>
    <name evidence="12" type="ORF">AACH06_23345</name>
</gene>
<keyword evidence="4" id="KW-0521">NADP</keyword>
<evidence type="ECO:0000256" key="3">
    <source>
        <dbReference type="ARBA" id="ARBA00022832"/>
    </source>
</evidence>
<dbReference type="PANTHER" id="PTHR43981">
    <property type="entry name" value="ENOYL-[ACYL-CARRIER-PROTEIN] REDUCTASE, MITOCHONDRIAL"/>
    <property type="match status" value="1"/>
</dbReference>
<dbReference type="SMART" id="SM00829">
    <property type="entry name" value="PKS_ER"/>
    <property type="match status" value="1"/>
</dbReference>
<keyword evidence="7" id="KW-0443">Lipid metabolism</keyword>
<evidence type="ECO:0000256" key="4">
    <source>
        <dbReference type="ARBA" id="ARBA00022857"/>
    </source>
</evidence>
<evidence type="ECO:0000256" key="1">
    <source>
        <dbReference type="ARBA" id="ARBA00010371"/>
    </source>
</evidence>
<keyword evidence="3" id="KW-0276">Fatty acid metabolism</keyword>
<feature type="domain" description="Enoyl reductase (ER)" evidence="11">
    <location>
        <begin position="13"/>
        <end position="327"/>
    </location>
</feature>
<dbReference type="Gene3D" id="3.90.180.10">
    <property type="entry name" value="Medium-chain alcohol dehydrogenases, catalytic domain"/>
    <property type="match status" value="1"/>
</dbReference>
<evidence type="ECO:0000256" key="6">
    <source>
        <dbReference type="ARBA" id="ARBA00023002"/>
    </source>
</evidence>
<dbReference type="SUPFAM" id="SSF50129">
    <property type="entry name" value="GroES-like"/>
    <property type="match status" value="1"/>
</dbReference>
<dbReference type="InterPro" id="IPR020843">
    <property type="entry name" value="ER"/>
</dbReference>
<proteinExistence type="inferred from homology"/>
<evidence type="ECO:0000256" key="2">
    <source>
        <dbReference type="ARBA" id="ARBA00022516"/>
    </source>
</evidence>
<dbReference type="EMBL" id="JBBUTG010000021">
    <property type="protein sequence ID" value="MEK8033769.1"/>
    <property type="molecule type" value="Genomic_DNA"/>
</dbReference>
<keyword evidence="13" id="KW-1185">Reference proteome</keyword>
<dbReference type="InterPro" id="IPR011032">
    <property type="entry name" value="GroES-like_sf"/>
</dbReference>
<dbReference type="Gene3D" id="3.40.50.720">
    <property type="entry name" value="NAD(P)-binding Rossmann-like Domain"/>
    <property type="match status" value="1"/>
</dbReference>
<dbReference type="Proteomes" id="UP001371218">
    <property type="component" value="Unassembled WGS sequence"/>
</dbReference>
<evidence type="ECO:0000256" key="7">
    <source>
        <dbReference type="ARBA" id="ARBA00023098"/>
    </source>
</evidence>
<keyword evidence="6" id="KW-0560">Oxidoreductase</keyword>
<evidence type="ECO:0000256" key="5">
    <source>
        <dbReference type="ARBA" id="ARBA00022946"/>
    </source>
</evidence>
<dbReference type="InterPro" id="IPR051034">
    <property type="entry name" value="Mito_Enoyl-ACP_Reductase"/>
</dbReference>
<dbReference type="EC" id="1.3.1.104" evidence="9"/>
<dbReference type="PANTHER" id="PTHR43981:SF2">
    <property type="entry name" value="ENOYL-[ACYL-CARRIER-PROTEIN] REDUCTASE, MITOCHONDRIAL"/>
    <property type="match status" value="1"/>
</dbReference>
<keyword evidence="8" id="KW-0275">Fatty acid biosynthesis</keyword>
<evidence type="ECO:0000313" key="12">
    <source>
        <dbReference type="EMBL" id="MEK8033769.1"/>
    </source>
</evidence>
<dbReference type="InterPro" id="IPR036291">
    <property type="entry name" value="NAD(P)-bd_dom_sf"/>
</dbReference>
<dbReference type="SUPFAM" id="SSF51735">
    <property type="entry name" value="NAD(P)-binding Rossmann-fold domains"/>
    <property type="match status" value="1"/>
</dbReference>
<name>A0ABU9BVH3_9BURK</name>
<accession>A0ABU9BVH3</accession>
<dbReference type="Pfam" id="PF08240">
    <property type="entry name" value="ADH_N"/>
    <property type="match status" value="1"/>
</dbReference>